<keyword evidence="3" id="KW-1185">Reference proteome</keyword>
<dbReference type="KEGG" id="tps:THAPSDRAFT_6616"/>
<dbReference type="EMBL" id="CM000643">
    <property type="protein sequence ID" value="EED91385.1"/>
    <property type="molecule type" value="Genomic_DNA"/>
</dbReference>
<dbReference type="AlphaFoldDB" id="B8C4U2"/>
<reference evidence="2 3" key="1">
    <citation type="journal article" date="2004" name="Science">
        <title>The genome of the diatom Thalassiosira pseudonana: ecology, evolution, and metabolism.</title>
        <authorList>
            <person name="Armbrust E.V."/>
            <person name="Berges J.A."/>
            <person name="Bowler C."/>
            <person name="Green B.R."/>
            <person name="Martinez D."/>
            <person name="Putnam N.H."/>
            <person name="Zhou S."/>
            <person name="Allen A.E."/>
            <person name="Apt K.E."/>
            <person name="Bechner M."/>
            <person name="Brzezinski M.A."/>
            <person name="Chaal B.K."/>
            <person name="Chiovitti A."/>
            <person name="Davis A.K."/>
            <person name="Demarest M.S."/>
            <person name="Detter J.C."/>
            <person name="Glavina T."/>
            <person name="Goodstein D."/>
            <person name="Hadi M.Z."/>
            <person name="Hellsten U."/>
            <person name="Hildebrand M."/>
            <person name="Jenkins B.D."/>
            <person name="Jurka J."/>
            <person name="Kapitonov V.V."/>
            <person name="Kroger N."/>
            <person name="Lau W.W."/>
            <person name="Lane T.W."/>
            <person name="Larimer F.W."/>
            <person name="Lippmeier J.C."/>
            <person name="Lucas S."/>
            <person name="Medina M."/>
            <person name="Montsant A."/>
            <person name="Obornik M."/>
            <person name="Parker M.S."/>
            <person name="Palenik B."/>
            <person name="Pazour G.J."/>
            <person name="Richardson P.M."/>
            <person name="Rynearson T.A."/>
            <person name="Saito M.A."/>
            <person name="Schwartz D.C."/>
            <person name="Thamatrakoln K."/>
            <person name="Valentin K."/>
            <person name="Vardi A."/>
            <person name="Wilkerson F.P."/>
            <person name="Rokhsar D.S."/>
        </authorList>
    </citation>
    <scope>NUCLEOTIDE SEQUENCE [LARGE SCALE GENOMIC DNA]</scope>
    <source>
        <strain evidence="2 3">CCMP1335</strain>
    </source>
</reference>
<evidence type="ECO:0000256" key="1">
    <source>
        <dbReference type="SAM" id="MobiDB-lite"/>
    </source>
</evidence>
<gene>
    <name evidence="2" type="ORF">THAPSDRAFT_6616</name>
</gene>
<dbReference type="RefSeq" id="XP_002291278.1">
    <property type="nucleotide sequence ID" value="XM_002291242.1"/>
</dbReference>
<protein>
    <submittedName>
        <fullName evidence="2">Uncharacterized protein</fullName>
    </submittedName>
</protein>
<evidence type="ECO:0000313" key="3">
    <source>
        <dbReference type="Proteomes" id="UP000001449"/>
    </source>
</evidence>
<proteinExistence type="predicted"/>
<sequence length="299" mass="32415">MTLPLSQVSPGATKAPTGGATKAPTGGATKAPTGGATKAPTGGATSLYSTGAEPTKLVHPYYTSSIIKVSPTKNPTLDGKPTHHPIHVSVSTQNYTAPQYMLTSPEWWIYPTRESCCANRMQAYYDECLENGGVPNVSINAPSLWYPDWSGADEGCLNNNQAPAYMTANPTTWMFNDQSSCCKKYYPWSLEKCMSIASVSPTTSAVSALIGSFFPGWETDAPPHTCVSTQNYTAPQYMLTSPEWWIYPTRESCCANRMQAYYDECLENGGIPNVSINAPSLWYPDWSGADEGCARIYDG</sequence>
<feature type="compositionally biased region" description="Low complexity" evidence="1">
    <location>
        <begin position="10"/>
        <end position="45"/>
    </location>
</feature>
<dbReference type="HOGENOM" id="CLU_932183_0_0_1"/>
<reference evidence="2 3" key="2">
    <citation type="journal article" date="2008" name="Nature">
        <title>The Phaeodactylum genome reveals the evolutionary history of diatom genomes.</title>
        <authorList>
            <person name="Bowler C."/>
            <person name="Allen A.E."/>
            <person name="Badger J.H."/>
            <person name="Grimwood J."/>
            <person name="Jabbari K."/>
            <person name="Kuo A."/>
            <person name="Maheswari U."/>
            <person name="Martens C."/>
            <person name="Maumus F."/>
            <person name="Otillar R.P."/>
            <person name="Rayko E."/>
            <person name="Salamov A."/>
            <person name="Vandepoele K."/>
            <person name="Beszteri B."/>
            <person name="Gruber A."/>
            <person name="Heijde M."/>
            <person name="Katinka M."/>
            <person name="Mock T."/>
            <person name="Valentin K."/>
            <person name="Verret F."/>
            <person name="Berges J.A."/>
            <person name="Brownlee C."/>
            <person name="Cadoret J.P."/>
            <person name="Chiovitti A."/>
            <person name="Choi C.J."/>
            <person name="Coesel S."/>
            <person name="De Martino A."/>
            <person name="Detter J.C."/>
            <person name="Durkin C."/>
            <person name="Falciatore A."/>
            <person name="Fournet J."/>
            <person name="Haruta M."/>
            <person name="Huysman M.J."/>
            <person name="Jenkins B.D."/>
            <person name="Jiroutova K."/>
            <person name="Jorgensen R.E."/>
            <person name="Joubert Y."/>
            <person name="Kaplan A."/>
            <person name="Kroger N."/>
            <person name="Kroth P.G."/>
            <person name="La Roche J."/>
            <person name="Lindquist E."/>
            <person name="Lommer M."/>
            <person name="Martin-Jezequel V."/>
            <person name="Lopez P.J."/>
            <person name="Lucas S."/>
            <person name="Mangogna M."/>
            <person name="McGinnis K."/>
            <person name="Medlin L.K."/>
            <person name="Montsant A."/>
            <person name="Oudot-Le Secq M.P."/>
            <person name="Napoli C."/>
            <person name="Obornik M."/>
            <person name="Parker M.S."/>
            <person name="Petit J.L."/>
            <person name="Porcel B.M."/>
            <person name="Poulsen N."/>
            <person name="Robison M."/>
            <person name="Rychlewski L."/>
            <person name="Rynearson T.A."/>
            <person name="Schmutz J."/>
            <person name="Shapiro H."/>
            <person name="Siaut M."/>
            <person name="Stanley M."/>
            <person name="Sussman M.R."/>
            <person name="Taylor A.R."/>
            <person name="Vardi A."/>
            <person name="von Dassow P."/>
            <person name="Vyverman W."/>
            <person name="Willis A."/>
            <person name="Wyrwicz L.S."/>
            <person name="Rokhsar D.S."/>
            <person name="Weissenbach J."/>
            <person name="Armbrust E.V."/>
            <person name="Green B.R."/>
            <person name="Van de Peer Y."/>
            <person name="Grigoriev I.V."/>
        </authorList>
    </citation>
    <scope>NUCLEOTIDE SEQUENCE [LARGE SCALE GENOMIC DNA]</scope>
    <source>
        <strain evidence="2 3">CCMP1335</strain>
    </source>
</reference>
<organism evidence="2 3">
    <name type="scientific">Thalassiosira pseudonana</name>
    <name type="common">Marine diatom</name>
    <name type="synonym">Cyclotella nana</name>
    <dbReference type="NCBI Taxonomy" id="35128"/>
    <lineage>
        <taxon>Eukaryota</taxon>
        <taxon>Sar</taxon>
        <taxon>Stramenopiles</taxon>
        <taxon>Ochrophyta</taxon>
        <taxon>Bacillariophyta</taxon>
        <taxon>Coscinodiscophyceae</taxon>
        <taxon>Thalassiosirophycidae</taxon>
        <taxon>Thalassiosirales</taxon>
        <taxon>Thalassiosiraceae</taxon>
        <taxon>Thalassiosira</taxon>
    </lineage>
</organism>
<evidence type="ECO:0000313" key="2">
    <source>
        <dbReference type="EMBL" id="EED91385.1"/>
    </source>
</evidence>
<dbReference type="InParanoid" id="B8C4U2"/>
<accession>B8C4U2</accession>
<dbReference type="Proteomes" id="UP000001449">
    <property type="component" value="Chromosome 6"/>
</dbReference>
<dbReference type="PaxDb" id="35128-Thaps6616"/>
<name>B8C4U2_THAPS</name>
<feature type="region of interest" description="Disordered" evidence="1">
    <location>
        <begin position="1"/>
        <end position="47"/>
    </location>
</feature>
<dbReference type="GeneID" id="7446380"/>